<feature type="transmembrane region" description="Helical" evidence="11">
    <location>
        <begin position="356"/>
        <end position="378"/>
    </location>
</feature>
<feature type="transmembrane region" description="Helical" evidence="11">
    <location>
        <begin position="269"/>
        <end position="289"/>
    </location>
</feature>
<dbReference type="Gene3D" id="1.20.1070.10">
    <property type="entry name" value="Rhodopsin 7-helix transmembrane proteins"/>
    <property type="match status" value="1"/>
</dbReference>
<evidence type="ECO:0000256" key="8">
    <source>
        <dbReference type="ARBA" id="ARBA00023170"/>
    </source>
</evidence>
<dbReference type="CDD" id="cd07454">
    <property type="entry name" value="CRD_LIN_17"/>
    <property type="match status" value="1"/>
</dbReference>
<dbReference type="GO" id="GO:0017147">
    <property type="term" value="F:Wnt-protein binding"/>
    <property type="evidence" value="ECO:0007669"/>
    <property type="project" value="TreeGrafter"/>
</dbReference>
<dbReference type="Pfam" id="PF01392">
    <property type="entry name" value="Fz"/>
    <property type="match status" value="1"/>
</dbReference>
<evidence type="ECO:0000259" key="13">
    <source>
        <dbReference type="PROSITE" id="PS50261"/>
    </source>
</evidence>
<dbReference type="GO" id="GO:0035567">
    <property type="term" value="P:non-canonical Wnt signaling pathway"/>
    <property type="evidence" value="ECO:0007669"/>
    <property type="project" value="TreeGrafter"/>
</dbReference>
<evidence type="ECO:0000256" key="10">
    <source>
        <dbReference type="PROSITE-ProRule" id="PRU00205"/>
    </source>
</evidence>
<proteinExistence type="inferred from homology"/>
<evidence type="ECO:0000256" key="1">
    <source>
        <dbReference type="ARBA" id="ARBA00004141"/>
    </source>
</evidence>
<dbReference type="PROSITE" id="PS50038">
    <property type="entry name" value="FZ"/>
    <property type="match status" value="1"/>
</dbReference>
<evidence type="ECO:0000256" key="4">
    <source>
        <dbReference type="ARBA" id="ARBA00022692"/>
    </source>
</evidence>
<dbReference type="SUPFAM" id="SSF63501">
    <property type="entry name" value="Frizzled cysteine-rich domain"/>
    <property type="match status" value="1"/>
</dbReference>
<evidence type="ECO:0000256" key="6">
    <source>
        <dbReference type="ARBA" id="ARBA00023136"/>
    </source>
</evidence>
<feature type="disulfide bond" evidence="9">
    <location>
        <begin position="126"/>
        <end position="150"/>
    </location>
</feature>
<feature type="transmembrane region" description="Helical" evidence="11">
    <location>
        <begin position="21"/>
        <end position="42"/>
    </location>
</feature>
<dbReference type="PRINTS" id="PR00489">
    <property type="entry name" value="FRIZZLED"/>
</dbReference>
<feature type="transmembrane region" description="Helical" evidence="11">
    <location>
        <begin position="589"/>
        <end position="613"/>
    </location>
</feature>
<keyword evidence="7 9" id="KW-1015">Disulfide bond</keyword>
<feature type="transmembrane region" description="Helical" evidence="11">
    <location>
        <begin position="791"/>
        <end position="814"/>
    </location>
</feature>
<feature type="domain" description="G-protein coupled receptors family 2 profile 2" evidence="13">
    <location>
        <begin position="233"/>
        <end position="532"/>
    </location>
</feature>
<dbReference type="InterPro" id="IPR020067">
    <property type="entry name" value="Frizzled_dom"/>
</dbReference>
<feature type="disulfide bond" evidence="9">
    <location>
        <begin position="58"/>
        <end position="104"/>
    </location>
</feature>
<sequence length="833" mass="96197">NIILWYEEKMILSTLIKNSIIIFKLFLIYILYLSTIVSASIFDQTNKNRCVPVTLPICKDIPYNYTFIPNPIFPHDPATLHLQTDHFKPLIRTQCNPHIKFFICSVFAPMCPESLPQAVTSCKSVCQEVKKDCIKIFTEFDIQWPESLDCDKFPEEPSLCMKPNPIQMENNYYNHHFKQKYGSNNKLETIFTNRLAPSCPSDLINLDPGDRNASCAFKCNTDIMFSKKQKNDADYWLFIISIINISITTFTVLTFFIDKKRFRFPERSIFYIAACYIFYCLPYLLKYIYSYEDVGCLFTNGGQSYLIESGVDNRLCTISFIFSYYFSTAGSLWWLTLTLTYLSAGKKWVPEGIESFTNYLHLFTWGISSILTMAVLITNKIDASELTGICSVGNLNPFSLLAFVILPKLFILTGSGLVVLGFSSLCRERDSFRQRGTDTTKLDKLLIKMGLYSLLYIGPMLVTLACDFYHYLVLQEWYPATIACKMYGGADRGGCRRQIRPQYEIYILRIGMQMFIGISTSIWIISLKTISAWKNFIFCTKEDKFIKVQEPQKVLLHKAPSGALYHSLIPSGNPPPPPPPPTQATSSTIQYIPCGMFADFSILFFTFFVKLSLWIKSNFYLKYSSFKKYRLQNLTVCLIHSFVVTCCVLVFFILHQDKIFNDIIHYDNWLHRQIVIFSQAYFVHDLIDMSKHEWNKYTLELAVHHIATFFFLGAAIWSGKFLIYALWALLMEVNSVFLHLRTIFNISGALKIYPILYKWLLHINIFTALIFRLGVQGFQIHWAFKNLNNMHFIYCIIALCGGSLFIIINCIIASTDGYLGKFSKYIAKNNRDN</sequence>
<dbReference type="InterPro" id="IPR000539">
    <property type="entry name" value="Frizzled/Smoothened_7TM"/>
</dbReference>
<feature type="transmembrane region" description="Helical" evidence="11">
    <location>
        <begin position="506"/>
        <end position="525"/>
    </location>
</feature>
<feature type="domain" description="FZ" evidence="12">
    <location>
        <begin position="45"/>
        <end position="163"/>
    </location>
</feature>
<evidence type="ECO:0000256" key="3">
    <source>
        <dbReference type="ARBA" id="ARBA00022473"/>
    </source>
</evidence>
<feature type="transmembrane region" description="Helical" evidence="11">
    <location>
        <begin position="322"/>
        <end position="344"/>
    </location>
</feature>
<evidence type="ECO:0000256" key="7">
    <source>
        <dbReference type="ARBA" id="ARBA00023157"/>
    </source>
</evidence>
<comment type="subcellular location">
    <subcellularLocation>
        <location evidence="1">Membrane</location>
        <topology evidence="1">Multi-pass membrane protein</topology>
    </subcellularLocation>
</comment>
<keyword evidence="8" id="KW-0675">Receptor</keyword>
<evidence type="ECO:0000259" key="12">
    <source>
        <dbReference type="PROSITE" id="PS50038"/>
    </source>
</evidence>
<evidence type="ECO:0000256" key="9">
    <source>
        <dbReference type="PROSITE-ProRule" id="PRU00090"/>
    </source>
</evidence>
<keyword evidence="15" id="KW-1185">Reference proteome</keyword>
<evidence type="ECO:0000256" key="11">
    <source>
        <dbReference type="SAM" id="Phobius"/>
    </source>
</evidence>
<reference evidence="16" key="1">
    <citation type="submission" date="2024-02" db="UniProtKB">
        <authorList>
            <consortium name="WormBaseParasite"/>
        </authorList>
    </citation>
    <scope>IDENTIFICATION</scope>
</reference>
<evidence type="ECO:0000313" key="15">
    <source>
        <dbReference type="Proteomes" id="UP000035681"/>
    </source>
</evidence>
<organism evidence="15 16">
    <name type="scientific">Strongyloides stercoralis</name>
    <name type="common">Threadworm</name>
    <dbReference type="NCBI Taxonomy" id="6248"/>
    <lineage>
        <taxon>Eukaryota</taxon>
        <taxon>Metazoa</taxon>
        <taxon>Ecdysozoa</taxon>
        <taxon>Nematoda</taxon>
        <taxon>Chromadorea</taxon>
        <taxon>Rhabditida</taxon>
        <taxon>Tylenchina</taxon>
        <taxon>Panagrolaimomorpha</taxon>
        <taxon>Strongyloidoidea</taxon>
        <taxon>Strongyloididae</taxon>
        <taxon>Strongyloides</taxon>
    </lineage>
</organism>
<dbReference type="GO" id="GO:0004888">
    <property type="term" value="F:transmembrane signaling receptor activity"/>
    <property type="evidence" value="ECO:0007669"/>
    <property type="project" value="InterPro"/>
</dbReference>
<dbReference type="GO" id="GO:0016020">
    <property type="term" value="C:membrane"/>
    <property type="evidence" value="ECO:0007669"/>
    <property type="project" value="UniProtKB-SubCell"/>
</dbReference>
<protein>
    <submittedName>
        <fullName evidence="16">TLC domain-containing protein</fullName>
    </submittedName>
</protein>
<evidence type="ECO:0000259" key="14">
    <source>
        <dbReference type="PROSITE" id="PS50922"/>
    </source>
</evidence>
<dbReference type="WBParaSite" id="TCONS_00011864.p1">
    <property type="protein sequence ID" value="TCONS_00011864.p1"/>
    <property type="gene ID" value="XLOC_006838"/>
</dbReference>
<dbReference type="SMART" id="SM00724">
    <property type="entry name" value="TLC"/>
    <property type="match status" value="1"/>
</dbReference>
<dbReference type="SMART" id="SM01330">
    <property type="entry name" value="Frizzled"/>
    <property type="match status" value="1"/>
</dbReference>
<dbReference type="GO" id="GO:0005615">
    <property type="term" value="C:extracellular space"/>
    <property type="evidence" value="ECO:0007669"/>
    <property type="project" value="TreeGrafter"/>
</dbReference>
<dbReference type="Proteomes" id="UP000035681">
    <property type="component" value="Unplaced"/>
</dbReference>
<dbReference type="Pfam" id="PF03798">
    <property type="entry name" value="TRAM_LAG1_CLN8"/>
    <property type="match status" value="1"/>
</dbReference>
<keyword evidence="4 10" id="KW-0812">Transmembrane</keyword>
<dbReference type="InterPro" id="IPR041774">
    <property type="entry name" value="LIN-17_CRD"/>
</dbReference>
<dbReference type="PROSITE" id="PS50922">
    <property type="entry name" value="TLC"/>
    <property type="match status" value="1"/>
</dbReference>
<feature type="transmembrane region" description="Helical" evidence="11">
    <location>
        <begin position="699"/>
        <end position="717"/>
    </location>
</feature>
<feature type="disulfide bond" evidence="9">
    <location>
        <begin position="95"/>
        <end position="133"/>
    </location>
</feature>
<evidence type="ECO:0000256" key="5">
    <source>
        <dbReference type="ARBA" id="ARBA00022989"/>
    </source>
</evidence>
<dbReference type="Pfam" id="PF01534">
    <property type="entry name" value="Frizzled"/>
    <property type="match status" value="1"/>
</dbReference>
<comment type="similarity">
    <text evidence="2">Belongs to the G-protein coupled receptor Fz/Smo family.</text>
</comment>
<dbReference type="InterPro" id="IPR017981">
    <property type="entry name" value="GPCR_2-like_7TM"/>
</dbReference>
<comment type="caution">
    <text evidence="9">Lacks conserved residue(s) required for the propagation of feature annotation.</text>
</comment>
<dbReference type="AlphaFoldDB" id="A0AAF5I2M9"/>
<feature type="transmembrane region" description="Helical" evidence="11">
    <location>
        <begin position="235"/>
        <end position="257"/>
    </location>
</feature>
<keyword evidence="5 11" id="KW-1133">Transmembrane helix</keyword>
<dbReference type="InterPro" id="IPR036790">
    <property type="entry name" value="Frizzled_dom_sf"/>
</dbReference>
<name>A0AAF5I2M9_STRER</name>
<dbReference type="GO" id="GO:0060070">
    <property type="term" value="P:canonical Wnt signaling pathway"/>
    <property type="evidence" value="ECO:0007669"/>
    <property type="project" value="TreeGrafter"/>
</dbReference>
<keyword evidence="3" id="KW-0217">Developmental protein</keyword>
<feature type="disulfide bond" evidence="9">
    <location>
        <begin position="50"/>
        <end position="111"/>
    </location>
</feature>
<dbReference type="Gene3D" id="1.10.2000.10">
    <property type="entry name" value="Frizzled cysteine-rich domain"/>
    <property type="match status" value="1"/>
</dbReference>
<evidence type="ECO:0000256" key="2">
    <source>
        <dbReference type="ARBA" id="ARBA00008077"/>
    </source>
</evidence>
<dbReference type="SMART" id="SM00063">
    <property type="entry name" value="FRI"/>
    <property type="match status" value="1"/>
</dbReference>
<keyword evidence="6 10" id="KW-0472">Membrane</keyword>
<dbReference type="InterPro" id="IPR015526">
    <property type="entry name" value="Frizzled/SFRP"/>
</dbReference>
<evidence type="ECO:0000313" key="16">
    <source>
        <dbReference type="WBParaSite" id="TCONS_00011864.p1"/>
    </source>
</evidence>
<feature type="transmembrane region" description="Helical" evidence="11">
    <location>
        <begin position="398"/>
        <end position="425"/>
    </location>
</feature>
<dbReference type="PANTHER" id="PTHR11309:SF99">
    <property type="entry name" value="FRIZZLED-4"/>
    <property type="match status" value="1"/>
</dbReference>
<feature type="transmembrane region" description="Helical" evidence="11">
    <location>
        <begin position="634"/>
        <end position="654"/>
    </location>
</feature>
<accession>A0AAF5I2M9</accession>
<dbReference type="InterPro" id="IPR006634">
    <property type="entry name" value="TLC-dom"/>
</dbReference>
<feature type="domain" description="TLC" evidence="14">
    <location>
        <begin position="626"/>
        <end position="821"/>
    </location>
</feature>
<feature type="transmembrane region" description="Helical" evidence="11">
    <location>
        <begin position="752"/>
        <end position="771"/>
    </location>
</feature>
<dbReference type="PROSITE" id="PS50261">
    <property type="entry name" value="G_PROTEIN_RECEP_F2_4"/>
    <property type="match status" value="1"/>
</dbReference>
<dbReference type="PANTHER" id="PTHR11309">
    <property type="entry name" value="FRIZZLED"/>
    <property type="match status" value="1"/>
</dbReference>